<dbReference type="Gene3D" id="3.40.30.10">
    <property type="entry name" value="Glutaredoxin"/>
    <property type="match status" value="1"/>
</dbReference>
<dbReference type="InterPro" id="IPR013766">
    <property type="entry name" value="Thioredoxin_domain"/>
</dbReference>
<dbReference type="eggNOG" id="COG0526">
    <property type="taxonomic scope" value="Bacteria"/>
</dbReference>
<dbReference type="PANTHER" id="PTHR45663">
    <property type="entry name" value="GEO12009P1"/>
    <property type="match status" value="1"/>
</dbReference>
<organism evidence="2 3">
    <name type="scientific">Pseudidiomarina salinarum</name>
    <dbReference type="NCBI Taxonomy" id="435908"/>
    <lineage>
        <taxon>Bacteria</taxon>
        <taxon>Pseudomonadati</taxon>
        <taxon>Pseudomonadota</taxon>
        <taxon>Gammaproteobacteria</taxon>
        <taxon>Alteromonadales</taxon>
        <taxon>Idiomarinaceae</taxon>
        <taxon>Pseudidiomarina</taxon>
    </lineage>
</organism>
<dbReference type="CDD" id="cd02947">
    <property type="entry name" value="TRX_family"/>
    <property type="match status" value="1"/>
</dbReference>
<dbReference type="AlphaFoldDB" id="A0A094IUJ9"/>
<dbReference type="EMBL" id="JPER01000003">
    <property type="protein sequence ID" value="KFZ30812.1"/>
    <property type="molecule type" value="Genomic_DNA"/>
</dbReference>
<evidence type="ECO:0000259" key="1">
    <source>
        <dbReference type="PROSITE" id="PS51352"/>
    </source>
</evidence>
<protein>
    <submittedName>
        <fullName evidence="2">Thioredoxin</fullName>
    </submittedName>
</protein>
<dbReference type="SUPFAM" id="SSF52833">
    <property type="entry name" value="Thioredoxin-like"/>
    <property type="match status" value="1"/>
</dbReference>
<dbReference type="GO" id="GO:0015035">
    <property type="term" value="F:protein-disulfide reductase activity"/>
    <property type="evidence" value="ECO:0007669"/>
    <property type="project" value="TreeGrafter"/>
</dbReference>
<feature type="domain" description="Thioredoxin" evidence="1">
    <location>
        <begin position="1"/>
        <end position="112"/>
    </location>
</feature>
<dbReference type="OrthoDB" id="215495at2"/>
<evidence type="ECO:0000313" key="3">
    <source>
        <dbReference type="Proteomes" id="UP000054363"/>
    </source>
</evidence>
<gene>
    <name evidence="2" type="ORF">IDSA_06930</name>
</gene>
<dbReference type="GO" id="GO:0005737">
    <property type="term" value="C:cytoplasm"/>
    <property type="evidence" value="ECO:0007669"/>
    <property type="project" value="TreeGrafter"/>
</dbReference>
<dbReference type="RefSeq" id="WP_034775332.1">
    <property type="nucleotide sequence ID" value="NZ_JPER01000003.1"/>
</dbReference>
<dbReference type="PANTHER" id="PTHR45663:SF11">
    <property type="entry name" value="GEO12009P1"/>
    <property type="match status" value="1"/>
</dbReference>
<dbReference type="Proteomes" id="UP000054363">
    <property type="component" value="Unassembled WGS sequence"/>
</dbReference>
<dbReference type="InterPro" id="IPR036249">
    <property type="entry name" value="Thioredoxin-like_sf"/>
</dbReference>
<name>A0A094IUJ9_9GAMM</name>
<proteinExistence type="predicted"/>
<reference evidence="2 3" key="1">
    <citation type="submission" date="2014-06" db="EMBL/GenBank/DDBJ databases">
        <title>The draft genome sequence of Idiomarina salinarum ISL-52.</title>
        <authorList>
            <person name="Du J."/>
            <person name="Shao Z."/>
        </authorList>
    </citation>
    <scope>NUCLEOTIDE SEQUENCE [LARGE SCALE GENOMIC DNA]</scope>
    <source>
        <strain evidence="2 3">ISL-52</strain>
    </source>
</reference>
<comment type="caution">
    <text evidence="2">The sequence shown here is derived from an EMBL/GenBank/DDBJ whole genome shotgun (WGS) entry which is preliminary data.</text>
</comment>
<dbReference type="STRING" id="435908.IDSA_06930"/>
<dbReference type="Pfam" id="PF00085">
    <property type="entry name" value="Thioredoxin"/>
    <property type="match status" value="1"/>
</dbReference>
<sequence>MTTNDIGSNSEYTEESFTFEQISELPGDTLLDFGAPWCGHCQAASPAIKEAVAEHSGLRHIKIYDGKGKRLGRAFRVKLWPTLILLRDGKEVDRLVRPLTADEVRELISKLN</sequence>
<keyword evidence="3" id="KW-1185">Reference proteome</keyword>
<accession>A0A094IUJ9</accession>
<dbReference type="PROSITE" id="PS51352">
    <property type="entry name" value="THIOREDOXIN_2"/>
    <property type="match status" value="1"/>
</dbReference>
<evidence type="ECO:0000313" key="2">
    <source>
        <dbReference type="EMBL" id="KFZ30812.1"/>
    </source>
</evidence>